<dbReference type="PROSITE" id="PS50181">
    <property type="entry name" value="FBOX"/>
    <property type="match status" value="1"/>
</dbReference>
<evidence type="ECO:0000313" key="3">
    <source>
        <dbReference type="Proteomes" id="UP000326396"/>
    </source>
</evidence>
<protein>
    <recommendedName>
        <fullName evidence="1">F-box domain-containing protein</fullName>
    </recommendedName>
</protein>
<feature type="domain" description="F-box" evidence="1">
    <location>
        <begin position="1"/>
        <end position="31"/>
    </location>
</feature>
<evidence type="ECO:0000313" key="2">
    <source>
        <dbReference type="EMBL" id="KAD7478170.1"/>
    </source>
</evidence>
<evidence type="ECO:0000259" key="1">
    <source>
        <dbReference type="PROSITE" id="PS50181"/>
    </source>
</evidence>
<dbReference type="PANTHER" id="PTHR31111:SF136">
    <property type="entry name" value="F-BOX ASSOCIATED DOMAIN-CONTAINING PROTEIN"/>
    <property type="match status" value="1"/>
</dbReference>
<gene>
    <name evidence="2" type="ORF">E3N88_01306</name>
</gene>
<keyword evidence="3" id="KW-1185">Reference proteome</keyword>
<reference evidence="2 3" key="1">
    <citation type="submission" date="2019-05" db="EMBL/GenBank/DDBJ databases">
        <title>Mikania micrantha, genome provides insights into the molecular mechanism of rapid growth.</title>
        <authorList>
            <person name="Liu B."/>
        </authorList>
    </citation>
    <scope>NUCLEOTIDE SEQUENCE [LARGE SCALE GENOMIC DNA]</scope>
    <source>
        <strain evidence="2">NLD-2019</strain>
        <tissue evidence="2">Leaf</tissue>
    </source>
</reference>
<dbReference type="OrthoDB" id="1752297at2759"/>
<dbReference type="EMBL" id="SZYD01000001">
    <property type="protein sequence ID" value="KAD7478170.1"/>
    <property type="molecule type" value="Genomic_DNA"/>
</dbReference>
<dbReference type="SUPFAM" id="SSF81383">
    <property type="entry name" value="F-box domain"/>
    <property type="match status" value="1"/>
</dbReference>
<dbReference type="Proteomes" id="UP000326396">
    <property type="component" value="Linkage Group LG1"/>
</dbReference>
<dbReference type="InterPro" id="IPR036047">
    <property type="entry name" value="F-box-like_dom_sf"/>
</dbReference>
<dbReference type="CDD" id="cd22157">
    <property type="entry name" value="F-box_AtFBW1-like"/>
    <property type="match status" value="1"/>
</dbReference>
<dbReference type="SMART" id="SM00256">
    <property type="entry name" value="FBOX"/>
    <property type="match status" value="1"/>
</dbReference>
<sequence>MAELPSDVLFNIFSRLPVKSLARCRCVSKLWCECINDPYLAIIHGERSSPEEPKPIIYYGHSNPPCIVSFHITKSNETMTLVEDKTNPHKQFKCNPSRRVTMFRGSCNGLIYASQDHVLDKLSLVVIHPINDSMHHGPCLGNQLVANDTKTSTSFHHWRWRVCGRMLVWLNKVAAPPLVTCFDVKEEEFRLISRPKTARIRWMFSLQFVELLDLHGEVGYSLYSIYKIEVWVLKEKEWVMRYVIDLKLPFYASYYIKVGRWNNEGDVGSGQV</sequence>
<dbReference type="Gene3D" id="1.20.1280.50">
    <property type="match status" value="1"/>
</dbReference>
<dbReference type="InterPro" id="IPR001810">
    <property type="entry name" value="F-box_dom"/>
</dbReference>
<dbReference type="AlphaFoldDB" id="A0A5N6Q3A7"/>
<dbReference type="Pfam" id="PF12937">
    <property type="entry name" value="F-box-like"/>
    <property type="match status" value="1"/>
</dbReference>
<organism evidence="2 3">
    <name type="scientific">Mikania micrantha</name>
    <name type="common">bitter vine</name>
    <dbReference type="NCBI Taxonomy" id="192012"/>
    <lineage>
        <taxon>Eukaryota</taxon>
        <taxon>Viridiplantae</taxon>
        <taxon>Streptophyta</taxon>
        <taxon>Embryophyta</taxon>
        <taxon>Tracheophyta</taxon>
        <taxon>Spermatophyta</taxon>
        <taxon>Magnoliopsida</taxon>
        <taxon>eudicotyledons</taxon>
        <taxon>Gunneridae</taxon>
        <taxon>Pentapetalae</taxon>
        <taxon>asterids</taxon>
        <taxon>campanulids</taxon>
        <taxon>Asterales</taxon>
        <taxon>Asteraceae</taxon>
        <taxon>Asteroideae</taxon>
        <taxon>Heliantheae alliance</taxon>
        <taxon>Eupatorieae</taxon>
        <taxon>Mikania</taxon>
    </lineage>
</organism>
<proteinExistence type="predicted"/>
<name>A0A5N6Q3A7_9ASTR</name>
<comment type="caution">
    <text evidence="2">The sequence shown here is derived from an EMBL/GenBank/DDBJ whole genome shotgun (WGS) entry which is preliminary data.</text>
</comment>
<accession>A0A5N6Q3A7</accession>
<dbReference type="PANTHER" id="PTHR31111">
    <property type="entry name" value="BNAA05G37150D PROTEIN-RELATED"/>
    <property type="match status" value="1"/>
</dbReference>